<feature type="domain" description="Aminoacyl-transfer RNA synthetases class-II family profile" evidence="10">
    <location>
        <begin position="162"/>
        <end position="482"/>
    </location>
</feature>
<dbReference type="AlphaFoldDB" id="A0A1G1VU02"/>
<proteinExistence type="inferred from homology"/>
<dbReference type="CDD" id="cd04322">
    <property type="entry name" value="LysRS_N"/>
    <property type="match status" value="1"/>
</dbReference>
<dbReference type="PANTHER" id="PTHR42918">
    <property type="entry name" value="LYSYL-TRNA SYNTHETASE"/>
    <property type="match status" value="1"/>
</dbReference>
<feature type="binding site" evidence="7">
    <location>
        <position position="401"/>
    </location>
    <ligand>
        <name>Mg(2+)</name>
        <dbReference type="ChEBI" id="CHEBI:18420"/>
        <label>1</label>
    </ligand>
</feature>
<name>A0A1G1VU02_9BACT</name>
<evidence type="ECO:0000256" key="9">
    <source>
        <dbReference type="SAM" id="MobiDB-lite"/>
    </source>
</evidence>
<reference evidence="11 12" key="1">
    <citation type="journal article" date="2016" name="Nat. Commun.">
        <title>Thousands of microbial genomes shed light on interconnected biogeochemical processes in an aquifer system.</title>
        <authorList>
            <person name="Anantharaman K."/>
            <person name="Brown C.T."/>
            <person name="Hug L.A."/>
            <person name="Sharon I."/>
            <person name="Castelle C.J."/>
            <person name="Probst A.J."/>
            <person name="Thomas B.C."/>
            <person name="Singh A."/>
            <person name="Wilkins M.J."/>
            <person name="Karaoz U."/>
            <person name="Brodie E.L."/>
            <person name="Williams K.H."/>
            <person name="Hubbard S.S."/>
            <person name="Banfield J.F."/>
        </authorList>
    </citation>
    <scope>NUCLEOTIDE SEQUENCE [LARGE SCALE GENOMIC DNA]</scope>
</reference>
<evidence type="ECO:0000256" key="6">
    <source>
        <dbReference type="ARBA" id="ARBA00048573"/>
    </source>
</evidence>
<protein>
    <recommendedName>
        <fullName evidence="7">Lysine--tRNA ligase</fullName>
        <ecNumber evidence="7">6.1.1.6</ecNumber>
    </recommendedName>
    <alternativeName>
        <fullName evidence="7">Lysyl-tRNA synthetase</fullName>
        <shortName evidence="7">LysRS</shortName>
    </alternativeName>
</protein>
<dbReference type="SUPFAM" id="SSF50249">
    <property type="entry name" value="Nucleic acid-binding proteins"/>
    <property type="match status" value="1"/>
</dbReference>
<feature type="region of interest" description="Disordered" evidence="9">
    <location>
        <begin position="22"/>
        <end position="41"/>
    </location>
</feature>
<keyword evidence="7 8" id="KW-0460">Magnesium</keyword>
<organism evidence="11 12">
    <name type="scientific">Candidatus Chisholmbacteria bacterium RIFCSPHIGHO2_01_FULL_52_32</name>
    <dbReference type="NCBI Taxonomy" id="1797591"/>
    <lineage>
        <taxon>Bacteria</taxon>
        <taxon>Candidatus Chisholmiibacteriota</taxon>
    </lineage>
</organism>
<evidence type="ECO:0000256" key="7">
    <source>
        <dbReference type="HAMAP-Rule" id="MF_00252"/>
    </source>
</evidence>
<dbReference type="InterPro" id="IPR006195">
    <property type="entry name" value="aa-tRNA-synth_II"/>
</dbReference>
<dbReference type="Proteomes" id="UP000179233">
    <property type="component" value="Unassembled WGS sequence"/>
</dbReference>
<comment type="cofactor">
    <cofactor evidence="7 8">
        <name>Mg(2+)</name>
        <dbReference type="ChEBI" id="CHEBI:18420"/>
    </cofactor>
    <text evidence="7 8">Binds 3 Mg(2+) ions per subunit.</text>
</comment>
<dbReference type="GO" id="GO:0005524">
    <property type="term" value="F:ATP binding"/>
    <property type="evidence" value="ECO:0007669"/>
    <property type="project" value="UniProtKB-UniRule"/>
</dbReference>
<dbReference type="EC" id="6.1.1.6" evidence="7"/>
<dbReference type="GO" id="GO:0000049">
    <property type="term" value="F:tRNA binding"/>
    <property type="evidence" value="ECO:0007669"/>
    <property type="project" value="TreeGrafter"/>
</dbReference>
<dbReference type="EMBL" id="MHCJ01000003">
    <property type="protein sequence ID" value="OGY18677.1"/>
    <property type="molecule type" value="Genomic_DNA"/>
</dbReference>
<comment type="caution">
    <text evidence="7">Lacks conserved residue(s) required for the propagation of feature annotation.</text>
</comment>
<keyword evidence="5 7" id="KW-0030">Aminoacyl-tRNA synthetase</keyword>
<evidence type="ECO:0000313" key="11">
    <source>
        <dbReference type="EMBL" id="OGY18677.1"/>
    </source>
</evidence>
<dbReference type="CDD" id="cd00775">
    <property type="entry name" value="LysRS_core"/>
    <property type="match status" value="1"/>
</dbReference>
<evidence type="ECO:0000256" key="8">
    <source>
        <dbReference type="RuleBase" id="RU000336"/>
    </source>
</evidence>
<comment type="subcellular location">
    <subcellularLocation>
        <location evidence="7">Cytoplasm</location>
    </subcellularLocation>
</comment>
<keyword evidence="7" id="KW-0648">Protein biosynthesis</keyword>
<dbReference type="GO" id="GO:0004824">
    <property type="term" value="F:lysine-tRNA ligase activity"/>
    <property type="evidence" value="ECO:0007669"/>
    <property type="project" value="UniProtKB-UniRule"/>
</dbReference>
<dbReference type="InterPro" id="IPR004365">
    <property type="entry name" value="NA-bd_OB_tRNA"/>
</dbReference>
<sequence>MSRLDRVKQSRQNKLQTLRSLGIDPFPQKSNRTHTASEARKKEGLEVTVAGRLMAWRGHGKIQFADLVDQSGKIQLVLKADDLSREEFDRLELLDLGDSIEASGVTFTTEAGESSVRVKSFRLLTKSLRPLPASWYGLKDVEDRYRQRYLDLLFNDQVKQTFVTRTRIVSLLREFFDRRGFFEVETPVLQPIYGGATAKPFVTHHNALDRDFYLRIADELYLKRLIVGGFEKVYEIGHDFRNEGISRSHNPEFTQAEFYWAYATYEDLMELTEELVTTIIRAIKGTLVVQYLGKPYDFTRPWQRLPYQEAIAKYTGIDIVKVGNEKLLVSEIRKKKLELDLKGVIGYAAVLDALYKKMVREHLGGPAFLIDYPYEMKPLAKRIADQPGKTGSFQLLVAGEEWVNAYNELNDPIDQRARWEEEMALAKKGLLEYQMIDEDYIRALEYGMPPTAGWGLGVDRLVAFITDSPSIKDVILFPTLKPEGQPSRNR</sequence>
<dbReference type="GO" id="GO:0006430">
    <property type="term" value="P:lysyl-tRNA aminoacylation"/>
    <property type="evidence" value="ECO:0007669"/>
    <property type="project" value="UniProtKB-UniRule"/>
</dbReference>
<dbReference type="Pfam" id="PF01336">
    <property type="entry name" value="tRNA_anti-codon"/>
    <property type="match status" value="1"/>
</dbReference>
<gene>
    <name evidence="7" type="primary">lysS</name>
    <name evidence="11" type="ORF">A2786_04225</name>
</gene>
<evidence type="ECO:0000256" key="2">
    <source>
        <dbReference type="ARBA" id="ARBA00022723"/>
    </source>
</evidence>
<keyword evidence="1 7" id="KW-0436">Ligase</keyword>
<dbReference type="InterPro" id="IPR045864">
    <property type="entry name" value="aa-tRNA-synth_II/BPL/LPL"/>
</dbReference>
<dbReference type="PANTHER" id="PTHR42918:SF15">
    <property type="entry name" value="LYSINE--TRNA LIGASE, CHLOROPLASTIC_MITOCHONDRIAL"/>
    <property type="match status" value="1"/>
</dbReference>
<dbReference type="GO" id="GO:0005829">
    <property type="term" value="C:cytosol"/>
    <property type="evidence" value="ECO:0007669"/>
    <property type="project" value="TreeGrafter"/>
</dbReference>
<dbReference type="PRINTS" id="PR00982">
    <property type="entry name" value="TRNASYNTHLYS"/>
</dbReference>
<dbReference type="InterPro" id="IPR012340">
    <property type="entry name" value="NA-bd_OB-fold"/>
</dbReference>
<dbReference type="GO" id="GO:0000287">
    <property type="term" value="F:magnesium ion binding"/>
    <property type="evidence" value="ECO:0007669"/>
    <property type="project" value="UniProtKB-UniRule"/>
</dbReference>
<dbReference type="InterPro" id="IPR018149">
    <property type="entry name" value="Lys-tRNA-synth_II_C"/>
</dbReference>
<keyword evidence="4 7" id="KW-0067">ATP-binding</keyword>
<dbReference type="PROSITE" id="PS50862">
    <property type="entry name" value="AA_TRNA_LIGASE_II"/>
    <property type="match status" value="1"/>
</dbReference>
<comment type="caution">
    <text evidence="11">The sequence shown here is derived from an EMBL/GenBank/DDBJ whole genome shotgun (WGS) entry which is preliminary data.</text>
</comment>
<evidence type="ECO:0000256" key="4">
    <source>
        <dbReference type="ARBA" id="ARBA00022840"/>
    </source>
</evidence>
<dbReference type="NCBIfam" id="NF001756">
    <property type="entry name" value="PRK00484.1"/>
    <property type="match status" value="1"/>
</dbReference>
<comment type="similarity">
    <text evidence="7">Belongs to the class-II aminoacyl-tRNA synthetase family.</text>
</comment>
<comment type="catalytic activity">
    <reaction evidence="6 7 8">
        <text>tRNA(Lys) + L-lysine + ATP = L-lysyl-tRNA(Lys) + AMP + diphosphate</text>
        <dbReference type="Rhea" id="RHEA:20792"/>
        <dbReference type="Rhea" id="RHEA-COMP:9696"/>
        <dbReference type="Rhea" id="RHEA-COMP:9697"/>
        <dbReference type="ChEBI" id="CHEBI:30616"/>
        <dbReference type="ChEBI" id="CHEBI:32551"/>
        <dbReference type="ChEBI" id="CHEBI:33019"/>
        <dbReference type="ChEBI" id="CHEBI:78442"/>
        <dbReference type="ChEBI" id="CHEBI:78529"/>
        <dbReference type="ChEBI" id="CHEBI:456215"/>
        <dbReference type="EC" id="6.1.1.6"/>
    </reaction>
</comment>
<keyword evidence="7" id="KW-0963">Cytoplasm</keyword>
<keyword evidence="3 7" id="KW-0547">Nucleotide-binding</keyword>
<dbReference type="Gene3D" id="2.40.50.140">
    <property type="entry name" value="Nucleic acid-binding proteins"/>
    <property type="match status" value="1"/>
</dbReference>
<dbReference type="SUPFAM" id="SSF55681">
    <property type="entry name" value="Class II aaRS and biotin synthetases"/>
    <property type="match status" value="1"/>
</dbReference>
<dbReference type="InterPro" id="IPR044136">
    <property type="entry name" value="Lys-tRNA-ligase_II_N"/>
</dbReference>
<dbReference type="InterPro" id="IPR002313">
    <property type="entry name" value="Lys-tRNA-ligase_II"/>
</dbReference>
<comment type="subunit">
    <text evidence="7">Homodimer.</text>
</comment>
<keyword evidence="2 7" id="KW-0479">Metal-binding</keyword>
<evidence type="ECO:0000256" key="5">
    <source>
        <dbReference type="ARBA" id="ARBA00023146"/>
    </source>
</evidence>
<dbReference type="Gene3D" id="3.30.930.10">
    <property type="entry name" value="Bira Bifunctional Protein, Domain 2"/>
    <property type="match status" value="1"/>
</dbReference>
<evidence type="ECO:0000256" key="1">
    <source>
        <dbReference type="ARBA" id="ARBA00022598"/>
    </source>
</evidence>
<accession>A0A1G1VU02</accession>
<feature type="binding site" evidence="7">
    <location>
        <position position="401"/>
    </location>
    <ligand>
        <name>Mg(2+)</name>
        <dbReference type="ChEBI" id="CHEBI:18420"/>
        <label>2</label>
    </ligand>
</feature>
<dbReference type="NCBIfam" id="TIGR00499">
    <property type="entry name" value="lysS_bact"/>
    <property type="match status" value="1"/>
</dbReference>
<evidence type="ECO:0000259" key="10">
    <source>
        <dbReference type="PROSITE" id="PS50862"/>
    </source>
</evidence>
<dbReference type="Pfam" id="PF00152">
    <property type="entry name" value="tRNA-synt_2"/>
    <property type="match status" value="1"/>
</dbReference>
<dbReference type="InterPro" id="IPR004364">
    <property type="entry name" value="Aa-tRNA-synt_II"/>
</dbReference>
<dbReference type="HAMAP" id="MF_00252">
    <property type="entry name" value="Lys_tRNA_synth_class2"/>
    <property type="match status" value="1"/>
</dbReference>
<evidence type="ECO:0000313" key="12">
    <source>
        <dbReference type="Proteomes" id="UP000179233"/>
    </source>
</evidence>
<evidence type="ECO:0000256" key="3">
    <source>
        <dbReference type="ARBA" id="ARBA00022741"/>
    </source>
</evidence>